<keyword evidence="3" id="KW-0548">Nucleotidyltransferase</keyword>
<feature type="non-terminal residue" evidence="3">
    <location>
        <position position="93"/>
    </location>
</feature>
<dbReference type="Pfam" id="PF00098">
    <property type="entry name" value="zf-CCHC"/>
    <property type="match status" value="1"/>
</dbReference>
<dbReference type="PANTHER" id="PTHR15503:SF45">
    <property type="entry name" value="RNA-DIRECTED DNA POLYMERASE HOMOLOG"/>
    <property type="match status" value="1"/>
</dbReference>
<comment type="caution">
    <text evidence="3">The sequence shown here is derived from an EMBL/GenBank/DDBJ whole genome shotgun (WGS) entry which is preliminary data.</text>
</comment>
<dbReference type="InterPro" id="IPR001878">
    <property type="entry name" value="Znf_CCHC"/>
</dbReference>
<evidence type="ECO:0000259" key="2">
    <source>
        <dbReference type="PROSITE" id="PS50158"/>
    </source>
</evidence>
<dbReference type="EMBL" id="BKCJ011144011">
    <property type="protein sequence ID" value="GFC93553.1"/>
    <property type="molecule type" value="Genomic_DNA"/>
</dbReference>
<keyword evidence="1" id="KW-0479">Metal-binding</keyword>
<name>A0A699S8J4_TANCI</name>
<accession>A0A699S8J4</accession>
<evidence type="ECO:0000313" key="3">
    <source>
        <dbReference type="EMBL" id="GFC93553.1"/>
    </source>
</evidence>
<feature type="non-terminal residue" evidence="3">
    <location>
        <position position="1"/>
    </location>
</feature>
<keyword evidence="3" id="KW-0808">Transferase</keyword>
<dbReference type="GO" id="GO:0008270">
    <property type="term" value="F:zinc ion binding"/>
    <property type="evidence" value="ECO:0007669"/>
    <property type="project" value="UniProtKB-KW"/>
</dbReference>
<feature type="domain" description="CCHC-type" evidence="2">
    <location>
        <begin position="7"/>
        <end position="22"/>
    </location>
</feature>
<dbReference type="GO" id="GO:0003964">
    <property type="term" value="F:RNA-directed DNA polymerase activity"/>
    <property type="evidence" value="ECO:0007669"/>
    <property type="project" value="UniProtKB-KW"/>
</dbReference>
<organism evidence="3">
    <name type="scientific">Tanacetum cinerariifolium</name>
    <name type="common">Dalmatian daisy</name>
    <name type="synonym">Chrysanthemum cinerariifolium</name>
    <dbReference type="NCBI Taxonomy" id="118510"/>
    <lineage>
        <taxon>Eukaryota</taxon>
        <taxon>Viridiplantae</taxon>
        <taxon>Streptophyta</taxon>
        <taxon>Embryophyta</taxon>
        <taxon>Tracheophyta</taxon>
        <taxon>Spermatophyta</taxon>
        <taxon>Magnoliopsida</taxon>
        <taxon>eudicotyledons</taxon>
        <taxon>Gunneridae</taxon>
        <taxon>Pentapetalae</taxon>
        <taxon>asterids</taxon>
        <taxon>campanulids</taxon>
        <taxon>Asterales</taxon>
        <taxon>Asteraceae</taxon>
        <taxon>Asteroideae</taxon>
        <taxon>Anthemideae</taxon>
        <taxon>Anthemidinae</taxon>
        <taxon>Tanacetum</taxon>
    </lineage>
</organism>
<dbReference type="GO" id="GO:0003676">
    <property type="term" value="F:nucleic acid binding"/>
    <property type="evidence" value="ECO:0007669"/>
    <property type="project" value="InterPro"/>
</dbReference>
<dbReference type="SUPFAM" id="SSF56672">
    <property type="entry name" value="DNA/RNA polymerases"/>
    <property type="match status" value="1"/>
</dbReference>
<dbReference type="PROSITE" id="PS50158">
    <property type="entry name" value="ZF_CCHC"/>
    <property type="match status" value="1"/>
</dbReference>
<dbReference type="PANTHER" id="PTHR15503">
    <property type="entry name" value="LDOC1 RELATED"/>
    <property type="match status" value="1"/>
</dbReference>
<dbReference type="SUPFAM" id="SSF57756">
    <property type="entry name" value="Retrovirus zinc finger-like domains"/>
    <property type="match status" value="1"/>
</dbReference>
<dbReference type="Gene3D" id="3.10.10.10">
    <property type="entry name" value="HIV Type 1 Reverse Transcriptase, subunit A, domain 1"/>
    <property type="match status" value="1"/>
</dbReference>
<sequence>RRAAGTCFKCGQAGHLQNDCKKNTTAGTSGQADKKPGTLGRVFAITEVHAANTSGGAPVLFVKKKDGSMRLCIDYHELNKITIQNRYPLPRID</sequence>
<proteinExistence type="predicted"/>
<dbReference type="InterPro" id="IPR032567">
    <property type="entry name" value="RTL1-rel"/>
</dbReference>
<reference evidence="3" key="1">
    <citation type="journal article" date="2019" name="Sci. Rep.">
        <title>Draft genome of Tanacetum cinerariifolium, the natural source of mosquito coil.</title>
        <authorList>
            <person name="Yamashiro T."/>
            <person name="Shiraishi A."/>
            <person name="Satake H."/>
            <person name="Nakayama K."/>
        </authorList>
    </citation>
    <scope>NUCLEOTIDE SEQUENCE</scope>
</reference>
<dbReference type="AlphaFoldDB" id="A0A699S8J4"/>
<dbReference type="InterPro" id="IPR036875">
    <property type="entry name" value="Znf_CCHC_sf"/>
</dbReference>
<gene>
    <name evidence="3" type="ORF">Tci_865523</name>
</gene>
<dbReference type="InterPro" id="IPR043502">
    <property type="entry name" value="DNA/RNA_pol_sf"/>
</dbReference>
<dbReference type="Gene3D" id="4.10.60.10">
    <property type="entry name" value="Zinc finger, CCHC-type"/>
    <property type="match status" value="1"/>
</dbReference>
<dbReference type="SMART" id="SM00343">
    <property type="entry name" value="ZnF_C2HC"/>
    <property type="match status" value="1"/>
</dbReference>
<keyword evidence="3" id="KW-0695">RNA-directed DNA polymerase</keyword>
<evidence type="ECO:0000256" key="1">
    <source>
        <dbReference type="PROSITE-ProRule" id="PRU00047"/>
    </source>
</evidence>
<protein>
    <submittedName>
        <fullName evidence="3">Putative reverse transcriptase domain-containing protein</fullName>
    </submittedName>
</protein>
<keyword evidence="1" id="KW-0862">Zinc</keyword>
<keyword evidence="1" id="KW-0863">Zinc-finger</keyword>